<proteinExistence type="predicted"/>
<dbReference type="AlphaFoldDB" id="A0AAV7H0N0"/>
<feature type="compositionally biased region" description="Low complexity" evidence="1">
    <location>
        <begin position="920"/>
        <end position="944"/>
    </location>
</feature>
<protein>
    <recommendedName>
        <fullName evidence="2">MATH domain-containing protein</fullName>
    </recommendedName>
</protein>
<feature type="domain" description="MATH" evidence="2">
    <location>
        <begin position="135"/>
        <end position="257"/>
    </location>
</feature>
<feature type="compositionally biased region" description="Basic and acidic residues" evidence="1">
    <location>
        <begin position="739"/>
        <end position="750"/>
    </location>
</feature>
<dbReference type="InterPro" id="IPR002083">
    <property type="entry name" value="MATH/TRAF_dom"/>
</dbReference>
<name>A0AAV7H0N0_DENCH</name>
<feature type="region of interest" description="Disordered" evidence="1">
    <location>
        <begin position="920"/>
        <end position="961"/>
    </location>
</feature>
<dbReference type="InterPro" id="IPR008974">
    <property type="entry name" value="TRAF-like"/>
</dbReference>
<sequence>MPQFRRSSHAEGVVSNLLFSSSSPHLLSISRFRFRRRVGRAFLLNQPSIHPSINWHSNRGRVARIVMDGSFNEDYGTGAMSTHAEGMSAGQRCQSVDSLAEWRSSEQLDNGTPSTSPPFWDTDDDDCGPRPSELYGKFTWKIENYSQINKRELRSDVFEVGGYKWYILIYPQGCDVCNHLSLFLCVANHDKLLPGWSHFAQFTISVVNKDPNFSKFSDTLHRFWKKEHDWGWKKFMELTKVEDGFVNNETLLIKAQVQVIREKAHRPFRCLDYQYRRELLRVYLSNVEQICRRFFEDRKNKLNKLIDDKVRWSSFCSFWFGIDQNSRRCISRDKLDTVLRVIVKHFFVEKEVTSTLVMDSLYSGLKALEYQSENKKERKRIEMEETAIPMVRVDKDMFVLADDVISLLNRVALEPLPVMSLPPKDGKVSQNRTKEGSSADDFNDSIERDERRLTELGRRTVEIFVLAHIFSRIEVAYQEAVALKRQEELIREEEAAGQAEHELKAKRAAADKEKRTKKKQGKQKRNNRKNKEKLRDFKSDLVFNDKKQEEKYLDEIASRELSPKHLSVKNERMDTPEDASDISYNGGDVAVPLYPDLEDRDSNSRNWETDALELHPSIEASASEMSSYVPEKANLGLDDSSSTCSTDSVPSVVSNGNCRRNSVIINSIQTSPDRAKPYGGKCSQNHQSVASHPVEILDSSPSTCHELEGDDVSRKSSIQWHYSHLVEKQELTPILLKKTSKDQGDAEKLSNIRTLESSSASPEPGRKTQTLLQRAKQSVQNGTTGTNSVTSSIGFPASSKELPSSNLNVPKRSAALSTRSSHSSATKFYPIPAAKNITAQPTTPISRPSSAPLIPVAPRPNTTVISTVQVTPLISRSTCATTRQVVDPSPSAPSYVPQSYRNAIMGKNVTGLNLAGFAHSSSAPLSQSSTSSSQSTISSTSASLFPTPSMTRKEQQKASKPGLTFGSVKPEALHIHQQSILTTSAEPCNSNLLREPVSTAPLFQSHGGVADEFPHLDIINDLLDEEQSLSNQYYHPLHHRHHSFNGRYSFPGDAASVDLSSGRFDQTKQYYDDNFLSIYSSSSGRAHEAQVDLSTAYANCQMDGLIQSPWPYSPADLSLINLGSTDGGGDGYSYHNLSDYPNLGSALNGYSFSSFFFSLNSLPFITKFS</sequence>
<feature type="compositionally biased region" description="Basic and acidic residues" evidence="1">
    <location>
        <begin position="424"/>
        <end position="437"/>
    </location>
</feature>
<evidence type="ECO:0000259" key="2">
    <source>
        <dbReference type="PROSITE" id="PS50144"/>
    </source>
</evidence>
<dbReference type="Proteomes" id="UP000775213">
    <property type="component" value="Unassembled WGS sequence"/>
</dbReference>
<evidence type="ECO:0000313" key="3">
    <source>
        <dbReference type="EMBL" id="KAH0461518.1"/>
    </source>
</evidence>
<gene>
    <name evidence="3" type="ORF">IEQ34_009093</name>
</gene>
<dbReference type="SUPFAM" id="SSF49599">
    <property type="entry name" value="TRAF domain-like"/>
    <property type="match status" value="1"/>
</dbReference>
<dbReference type="InterPro" id="IPR055327">
    <property type="entry name" value="TRAF1A/B"/>
</dbReference>
<feature type="region of interest" description="Disordered" evidence="1">
    <location>
        <begin position="495"/>
        <end position="533"/>
    </location>
</feature>
<keyword evidence="4" id="KW-1185">Reference proteome</keyword>
<feature type="compositionally biased region" description="Basic and acidic residues" evidence="1">
    <location>
        <begin position="495"/>
        <end position="514"/>
    </location>
</feature>
<dbReference type="SMART" id="SM00061">
    <property type="entry name" value="MATH"/>
    <property type="match status" value="1"/>
</dbReference>
<accession>A0AAV7H0N0</accession>
<reference evidence="3 4" key="1">
    <citation type="journal article" date="2021" name="Hortic Res">
        <title>Chromosome-scale assembly of the Dendrobium chrysotoxum genome enhances the understanding of orchid evolution.</title>
        <authorList>
            <person name="Zhang Y."/>
            <person name="Zhang G.Q."/>
            <person name="Zhang D."/>
            <person name="Liu X.D."/>
            <person name="Xu X.Y."/>
            <person name="Sun W.H."/>
            <person name="Yu X."/>
            <person name="Zhu X."/>
            <person name="Wang Z.W."/>
            <person name="Zhao X."/>
            <person name="Zhong W.Y."/>
            <person name="Chen H."/>
            <person name="Yin W.L."/>
            <person name="Huang T."/>
            <person name="Niu S.C."/>
            <person name="Liu Z.J."/>
        </authorList>
    </citation>
    <scope>NUCLEOTIDE SEQUENCE [LARGE SCALE GENOMIC DNA]</scope>
    <source>
        <strain evidence="3">Lindl</strain>
    </source>
</reference>
<dbReference type="PROSITE" id="PS50144">
    <property type="entry name" value="MATH"/>
    <property type="match status" value="1"/>
</dbReference>
<feature type="compositionally biased region" description="Polar residues" evidence="1">
    <location>
        <begin position="105"/>
        <end position="114"/>
    </location>
</feature>
<feature type="compositionally biased region" description="Polar residues" evidence="1">
    <location>
        <begin position="751"/>
        <end position="780"/>
    </location>
</feature>
<dbReference type="Pfam" id="PF22486">
    <property type="entry name" value="MATH_2"/>
    <property type="match status" value="1"/>
</dbReference>
<dbReference type="PANTHER" id="PTHR47477">
    <property type="entry name" value="TNF RECEPTOR-ASSOCIATED FACTOR HOMOLOG 1A"/>
    <property type="match status" value="1"/>
</dbReference>
<comment type="caution">
    <text evidence="3">The sequence shown here is derived from an EMBL/GenBank/DDBJ whole genome shotgun (WGS) entry which is preliminary data.</text>
</comment>
<dbReference type="EMBL" id="JAGFBR010000009">
    <property type="protein sequence ID" value="KAH0461518.1"/>
    <property type="molecule type" value="Genomic_DNA"/>
</dbReference>
<dbReference type="CDD" id="cd00121">
    <property type="entry name" value="MATH"/>
    <property type="match status" value="1"/>
</dbReference>
<dbReference type="Gene3D" id="2.60.210.10">
    <property type="entry name" value="Apoptosis, Tumor Necrosis Factor Receptor Associated Protein 2, Chain A"/>
    <property type="match status" value="1"/>
</dbReference>
<feature type="region of interest" description="Disordered" evidence="1">
    <location>
        <begin position="739"/>
        <end position="807"/>
    </location>
</feature>
<evidence type="ECO:0000313" key="4">
    <source>
        <dbReference type="Proteomes" id="UP000775213"/>
    </source>
</evidence>
<feature type="region of interest" description="Disordered" evidence="1">
    <location>
        <begin position="422"/>
        <end position="446"/>
    </location>
</feature>
<feature type="compositionally biased region" description="Basic residues" evidence="1">
    <location>
        <begin position="515"/>
        <end position="532"/>
    </location>
</feature>
<evidence type="ECO:0000256" key="1">
    <source>
        <dbReference type="SAM" id="MobiDB-lite"/>
    </source>
</evidence>
<feature type="compositionally biased region" description="Low complexity" evidence="1">
    <location>
        <begin position="781"/>
        <end position="792"/>
    </location>
</feature>
<dbReference type="PANTHER" id="PTHR47477:SF8">
    <property type="entry name" value="TNF RECEPTOR-ASSOCIATED FACTOR HOMOLOG 1A"/>
    <property type="match status" value="1"/>
</dbReference>
<organism evidence="3 4">
    <name type="scientific">Dendrobium chrysotoxum</name>
    <name type="common">Orchid</name>
    <dbReference type="NCBI Taxonomy" id="161865"/>
    <lineage>
        <taxon>Eukaryota</taxon>
        <taxon>Viridiplantae</taxon>
        <taxon>Streptophyta</taxon>
        <taxon>Embryophyta</taxon>
        <taxon>Tracheophyta</taxon>
        <taxon>Spermatophyta</taxon>
        <taxon>Magnoliopsida</taxon>
        <taxon>Liliopsida</taxon>
        <taxon>Asparagales</taxon>
        <taxon>Orchidaceae</taxon>
        <taxon>Epidendroideae</taxon>
        <taxon>Malaxideae</taxon>
        <taxon>Dendrobiinae</taxon>
        <taxon>Dendrobium</taxon>
    </lineage>
</organism>
<feature type="region of interest" description="Disordered" evidence="1">
    <location>
        <begin position="104"/>
        <end position="123"/>
    </location>
</feature>